<dbReference type="SUPFAM" id="SSF160059">
    <property type="entry name" value="PriA/YqbF domain"/>
    <property type="match status" value="1"/>
</dbReference>
<dbReference type="GO" id="GO:0000727">
    <property type="term" value="P:double-strand break repair via break-induced replication"/>
    <property type="evidence" value="ECO:0007669"/>
    <property type="project" value="TreeGrafter"/>
</dbReference>
<evidence type="ECO:0000256" key="2">
    <source>
        <dbReference type="ARBA" id="ARBA00022705"/>
    </source>
</evidence>
<dbReference type="SUPFAM" id="SSF158573">
    <property type="entry name" value="GINS helical bundle-like"/>
    <property type="match status" value="1"/>
</dbReference>
<sequence length="219" mass="25223">MQASHNTNETDVDEAIFTLPEVIQRLEEAWANELNAPVLLPQQVELVNCVRLEAKRMQQNVSRSNLPYLETSIYMLEVHRIRYMLCSYLRTRLAKIEQHAFYLSSQERSGSLGTLLTAEEQQYLNCYKQSIENYLENTVHRKMPTVFASQTLQDLGSAAKVHNDNFVFAKALQTIPDVEILNPRRRGESISVEFQAGSQHLVPFAALRDLLDRRLVCLR</sequence>
<comment type="subcellular location">
    <subcellularLocation>
        <location evidence="1 4">Nucleus</location>
    </subcellularLocation>
</comment>
<dbReference type="AlphaFoldDB" id="A0A5S6QIX0"/>
<accession>A0A5S6QIX0</accession>
<dbReference type="PANTHER" id="PTHR21206:SF0">
    <property type="entry name" value="DNA REPLICATION COMPLEX GINS PROTEIN SLD5"/>
    <property type="match status" value="1"/>
</dbReference>
<protein>
    <recommendedName>
        <fullName evidence="4">DNA replication complex GINS protein SLD5</fullName>
    </recommendedName>
</protein>
<keyword evidence="6" id="KW-1185">Reference proteome</keyword>
<evidence type="ECO:0000313" key="6">
    <source>
        <dbReference type="Proteomes" id="UP000046395"/>
    </source>
</evidence>
<comment type="function">
    <text evidence="4">The GINS complex plays an essential role in the initiation of DNA replication.</text>
</comment>
<dbReference type="InterPro" id="IPR008591">
    <property type="entry name" value="GINS_Sld5"/>
</dbReference>
<name>A0A5S6QIX0_TRIMR</name>
<evidence type="ECO:0000256" key="1">
    <source>
        <dbReference type="ARBA" id="ARBA00004123"/>
    </source>
</evidence>
<dbReference type="Proteomes" id="UP000046395">
    <property type="component" value="Unassembled WGS sequence"/>
</dbReference>
<proteinExistence type="inferred from homology"/>
<feature type="domain" description="GINS subunit" evidence="5">
    <location>
        <begin position="65"/>
        <end position="137"/>
    </location>
</feature>
<dbReference type="PIRSF" id="PIRSF007764">
    <property type="entry name" value="Sld5"/>
    <property type="match status" value="1"/>
</dbReference>
<evidence type="ECO:0000256" key="3">
    <source>
        <dbReference type="ARBA" id="ARBA00023242"/>
    </source>
</evidence>
<dbReference type="GO" id="GO:0000811">
    <property type="term" value="C:GINS complex"/>
    <property type="evidence" value="ECO:0007669"/>
    <property type="project" value="UniProtKB-UniRule"/>
</dbReference>
<dbReference type="InterPro" id="IPR038749">
    <property type="entry name" value="Sld5_GINS_A"/>
</dbReference>
<dbReference type="InterPro" id="IPR021151">
    <property type="entry name" value="GINS_A"/>
</dbReference>
<organism evidence="6 7">
    <name type="scientific">Trichuris muris</name>
    <name type="common">Mouse whipworm</name>
    <dbReference type="NCBI Taxonomy" id="70415"/>
    <lineage>
        <taxon>Eukaryota</taxon>
        <taxon>Metazoa</taxon>
        <taxon>Ecdysozoa</taxon>
        <taxon>Nematoda</taxon>
        <taxon>Enoplea</taxon>
        <taxon>Dorylaimia</taxon>
        <taxon>Trichinellida</taxon>
        <taxon>Trichuridae</taxon>
        <taxon>Trichuris</taxon>
    </lineage>
</organism>
<evidence type="ECO:0000256" key="4">
    <source>
        <dbReference type="PIRNR" id="PIRNR007764"/>
    </source>
</evidence>
<reference evidence="7" key="1">
    <citation type="submission" date="2019-12" db="UniProtKB">
        <authorList>
            <consortium name="WormBaseParasite"/>
        </authorList>
    </citation>
    <scope>IDENTIFICATION</scope>
</reference>
<dbReference type="CDD" id="cd11711">
    <property type="entry name" value="GINS_A_Sld5"/>
    <property type="match status" value="1"/>
</dbReference>
<keyword evidence="2 4" id="KW-0235">DNA replication</keyword>
<dbReference type="Gene3D" id="1.20.58.1030">
    <property type="match status" value="1"/>
</dbReference>
<evidence type="ECO:0000313" key="7">
    <source>
        <dbReference type="WBParaSite" id="TMUE_2000007346.1"/>
    </source>
</evidence>
<comment type="similarity">
    <text evidence="4">Belongs to the GINS4/SLD5 family.</text>
</comment>
<evidence type="ECO:0000259" key="5">
    <source>
        <dbReference type="Pfam" id="PF05916"/>
    </source>
</evidence>
<dbReference type="WBParaSite" id="TMUE_2000007346.1">
    <property type="protein sequence ID" value="TMUE_2000007346.1"/>
    <property type="gene ID" value="WBGene00289709"/>
</dbReference>
<dbReference type="STRING" id="70415.A0A5S6QIX0"/>
<dbReference type="GO" id="GO:0006261">
    <property type="term" value="P:DNA-templated DNA replication"/>
    <property type="evidence" value="ECO:0007669"/>
    <property type="project" value="InterPro"/>
</dbReference>
<dbReference type="PANTHER" id="PTHR21206">
    <property type="entry name" value="SLD5 PROTEIN"/>
    <property type="match status" value="1"/>
</dbReference>
<dbReference type="Pfam" id="PF05916">
    <property type="entry name" value="Sld5"/>
    <property type="match status" value="1"/>
</dbReference>
<keyword evidence="3 4" id="KW-0539">Nucleus</keyword>
<dbReference type="InterPro" id="IPR036224">
    <property type="entry name" value="GINS_bundle-like_dom_sf"/>
</dbReference>